<reference evidence="6 8" key="1">
    <citation type="journal article" date="2018" name="Elife">
        <title>Discovery and characterization of a prevalent human gut bacterial enzyme sufficient for the inactivation of a family of plant toxins.</title>
        <authorList>
            <person name="Koppel N."/>
            <person name="Bisanz J.E."/>
            <person name="Pandelia M.E."/>
            <person name="Turnbaugh P.J."/>
            <person name="Balskus E.P."/>
        </authorList>
    </citation>
    <scope>NUCLEOTIDE SEQUENCE [LARGE SCALE GENOMIC DNA]</scope>
    <source>
        <strain evidence="6 8">DSM 16107</strain>
    </source>
</reference>
<dbReference type="EMBL" id="QICC01000025">
    <property type="protein sequence ID" value="RNM41826.1"/>
    <property type="molecule type" value="Genomic_DNA"/>
</dbReference>
<dbReference type="PANTHER" id="PTHR35005">
    <property type="entry name" value="3-DEHYDRO-SCYLLO-INOSOSE HYDROLASE"/>
    <property type="match status" value="1"/>
</dbReference>
<accession>A0A3N0IYP1</accession>
<evidence type="ECO:0000313" key="6">
    <source>
        <dbReference type="EMBL" id="RDB62446.1"/>
    </source>
</evidence>
<evidence type="ECO:0000313" key="7">
    <source>
        <dbReference type="EMBL" id="RNM41826.1"/>
    </source>
</evidence>
<evidence type="ECO:0000256" key="3">
    <source>
        <dbReference type="ARBA" id="ARBA00022801"/>
    </source>
</evidence>
<comment type="similarity">
    <text evidence="5">Belongs to the creatininase superfamily.</text>
</comment>
<evidence type="ECO:0000256" key="2">
    <source>
        <dbReference type="ARBA" id="ARBA00022723"/>
    </source>
</evidence>
<name>A0A3N0IYP1_9ACTN</name>
<dbReference type="InterPro" id="IPR003785">
    <property type="entry name" value="Creatininase/forma_Hydrolase"/>
</dbReference>
<dbReference type="InterPro" id="IPR024087">
    <property type="entry name" value="Creatininase-like_sf"/>
</dbReference>
<keyword evidence="3" id="KW-0378">Hydrolase</keyword>
<gene>
    <name evidence="6" type="ORF">C1876_17175</name>
    <name evidence="7" type="ORF">DMP09_07645</name>
</gene>
<dbReference type="Gene3D" id="3.40.50.10310">
    <property type="entry name" value="Creatininase"/>
    <property type="match status" value="1"/>
</dbReference>
<protein>
    <submittedName>
        <fullName evidence="7">Creatininase</fullName>
    </submittedName>
</protein>
<sequence length="276" mass="29899">MKPTVYMEEMDAFTYREKLGRDAVVFIPVGALEQHGSHMAMCVDAALTKAMAGATAEALVSETDGALEGIVAAPITYGYRSQQRSGGGFHLTGTTSLSGSTLIALAKDIVYGLIEHGARKIVFMNGHYENYQFIFEGAELALEKARANGVGDVKIQLLSYWDFVDEGTIEALYPEGFTGWDLEHAGVMETSLMLLFYPDLVDMDRIEHPLYDGLPAALPNYDILPIVPGYTPPSGCLSSPEASSREKGAILRNVAVKNMVAAIACEFSGEGDYHEI</sequence>
<dbReference type="GO" id="GO:0006602">
    <property type="term" value="P:creatinine catabolic process"/>
    <property type="evidence" value="ECO:0007669"/>
    <property type="project" value="InterPro"/>
</dbReference>
<dbReference type="GO" id="GO:0046872">
    <property type="term" value="F:metal ion binding"/>
    <property type="evidence" value="ECO:0007669"/>
    <property type="project" value="UniProtKB-KW"/>
</dbReference>
<dbReference type="PANTHER" id="PTHR35005:SF1">
    <property type="entry name" value="2-AMINO-5-FORMYLAMINO-6-RIBOSYLAMINOPYRIMIDIN-4(3H)-ONE 5'-MONOPHOSPHATE DEFORMYLASE"/>
    <property type="match status" value="1"/>
</dbReference>
<keyword evidence="8" id="KW-1185">Reference proteome</keyword>
<proteinExistence type="inferred from homology"/>
<dbReference type="EMBL" id="PPTT01000055">
    <property type="protein sequence ID" value="RDB62446.1"/>
    <property type="molecule type" value="Genomic_DNA"/>
</dbReference>
<evidence type="ECO:0000313" key="9">
    <source>
        <dbReference type="Proteomes" id="UP000270112"/>
    </source>
</evidence>
<dbReference type="InterPro" id="IPR031034">
    <property type="entry name" value="Creatininase"/>
</dbReference>
<organism evidence="7 9">
    <name type="scientific">Eggerthella sinensis</name>
    <dbReference type="NCBI Taxonomy" id="242230"/>
    <lineage>
        <taxon>Bacteria</taxon>
        <taxon>Bacillati</taxon>
        <taxon>Actinomycetota</taxon>
        <taxon>Coriobacteriia</taxon>
        <taxon>Eggerthellales</taxon>
        <taxon>Eggerthellaceae</taxon>
        <taxon>Eggerthella</taxon>
    </lineage>
</organism>
<evidence type="ECO:0000256" key="5">
    <source>
        <dbReference type="ARBA" id="ARBA00024029"/>
    </source>
</evidence>
<reference evidence="7" key="3">
    <citation type="journal article" date="2019" name="Microbiol. Resour. Announc.">
        <title>Draft Genome Sequences of Type Strains of Gordonibacter faecihominis, Paraeggerthella hongkongensis, Parvibacter caecicola,Slackia equolifaciens, Slackia faecicanis, and Slackia isoflavoniconvertens.</title>
        <authorList>
            <person name="Danylec N."/>
            <person name="Stoll D.A."/>
            <person name="Dotsch A."/>
            <person name="Huch M."/>
        </authorList>
    </citation>
    <scope>NUCLEOTIDE SEQUENCE</scope>
    <source>
        <strain evidence="7">DSM 16107</strain>
    </source>
</reference>
<dbReference type="AlphaFoldDB" id="A0A3N0IYP1"/>
<keyword evidence="4" id="KW-0862">Zinc</keyword>
<dbReference type="RefSeq" id="WP_114547938.1">
    <property type="nucleotide sequence ID" value="NZ_PPTT01000055.1"/>
</dbReference>
<dbReference type="NCBIfam" id="TIGR04448">
    <property type="entry name" value="creatininase"/>
    <property type="match status" value="1"/>
</dbReference>
<evidence type="ECO:0000313" key="8">
    <source>
        <dbReference type="Proteomes" id="UP000253817"/>
    </source>
</evidence>
<evidence type="ECO:0000256" key="4">
    <source>
        <dbReference type="ARBA" id="ARBA00022833"/>
    </source>
</evidence>
<dbReference type="GO" id="GO:0009231">
    <property type="term" value="P:riboflavin biosynthetic process"/>
    <property type="evidence" value="ECO:0007669"/>
    <property type="project" value="TreeGrafter"/>
</dbReference>
<dbReference type="SUPFAM" id="SSF102215">
    <property type="entry name" value="Creatininase"/>
    <property type="match status" value="1"/>
</dbReference>
<comment type="cofactor">
    <cofactor evidence="1">
        <name>Zn(2+)</name>
        <dbReference type="ChEBI" id="CHEBI:29105"/>
    </cofactor>
</comment>
<dbReference type="Pfam" id="PF02633">
    <property type="entry name" value="Creatininase"/>
    <property type="match status" value="1"/>
</dbReference>
<evidence type="ECO:0000256" key="1">
    <source>
        <dbReference type="ARBA" id="ARBA00001947"/>
    </source>
</evidence>
<comment type="caution">
    <text evidence="7">The sequence shown here is derived from an EMBL/GenBank/DDBJ whole genome shotgun (WGS) entry which is preliminary data.</text>
</comment>
<dbReference type="Proteomes" id="UP000253817">
    <property type="component" value="Unassembled WGS sequence"/>
</dbReference>
<reference evidence="9" key="2">
    <citation type="submission" date="2018-05" db="EMBL/GenBank/DDBJ databases">
        <title>Genome Sequencing of selected type strains of the family Eggerthellaceae.</title>
        <authorList>
            <person name="Danylec N."/>
            <person name="Stoll D.A."/>
            <person name="Doetsch A."/>
            <person name="Huch M."/>
        </authorList>
    </citation>
    <scope>NUCLEOTIDE SEQUENCE [LARGE SCALE GENOMIC DNA]</scope>
    <source>
        <strain evidence="9">DSM 16107</strain>
    </source>
</reference>
<dbReference type="Proteomes" id="UP000270112">
    <property type="component" value="Unassembled WGS sequence"/>
</dbReference>
<keyword evidence="2" id="KW-0479">Metal-binding</keyword>
<dbReference type="GO" id="GO:0047789">
    <property type="term" value="F:creatininase activity"/>
    <property type="evidence" value="ECO:0007669"/>
    <property type="project" value="InterPro"/>
</dbReference>
<dbReference type="OrthoDB" id="9801445at2"/>
<dbReference type="GO" id="GO:0006601">
    <property type="term" value="P:creatine biosynthetic process"/>
    <property type="evidence" value="ECO:0007669"/>
    <property type="project" value="InterPro"/>
</dbReference>
<dbReference type="GO" id="GO:0016811">
    <property type="term" value="F:hydrolase activity, acting on carbon-nitrogen (but not peptide) bonds, in linear amides"/>
    <property type="evidence" value="ECO:0007669"/>
    <property type="project" value="TreeGrafter"/>
</dbReference>